<accession>A0A0P8YS56</accession>
<reference evidence="1 2" key="1">
    <citation type="submission" date="2015-09" db="EMBL/GenBank/DDBJ databases">
        <title>Genome sequence of Oxobacter pfennigii DSM 3222.</title>
        <authorList>
            <person name="Poehlein A."/>
            <person name="Bengelsdorf F.R."/>
            <person name="Schiel-Bengelsdorf B."/>
            <person name="Duerre P."/>
            <person name="Daniel R."/>
        </authorList>
    </citation>
    <scope>NUCLEOTIDE SEQUENCE [LARGE SCALE GENOMIC DNA]</scope>
    <source>
        <strain evidence="1 2">DSM 3222</strain>
    </source>
</reference>
<gene>
    <name evidence="1" type="ORF">OXPF_42630</name>
</gene>
<dbReference type="Proteomes" id="UP000050326">
    <property type="component" value="Unassembled WGS sequence"/>
</dbReference>
<name>A0A0P8YS56_9CLOT</name>
<evidence type="ECO:0000313" key="1">
    <source>
        <dbReference type="EMBL" id="KPU42478.1"/>
    </source>
</evidence>
<dbReference type="RefSeq" id="WP_278308415.1">
    <property type="nucleotide sequence ID" value="NZ_LKET01000068.1"/>
</dbReference>
<evidence type="ECO:0000313" key="2">
    <source>
        <dbReference type="Proteomes" id="UP000050326"/>
    </source>
</evidence>
<dbReference type="STRING" id="36849.OXPF_42630"/>
<protein>
    <submittedName>
        <fullName evidence="1">Uncharacterized protein</fullName>
    </submittedName>
</protein>
<comment type="caution">
    <text evidence="1">The sequence shown here is derived from an EMBL/GenBank/DDBJ whole genome shotgun (WGS) entry which is preliminary data.</text>
</comment>
<sequence>MDKEFSVIELLEELKKDDSWLEGDDEARAKIIKSFMFSLVEI</sequence>
<dbReference type="AlphaFoldDB" id="A0A0P8YS56"/>
<proteinExistence type="predicted"/>
<keyword evidence="2" id="KW-1185">Reference proteome</keyword>
<organism evidence="1 2">
    <name type="scientific">Oxobacter pfennigii</name>
    <dbReference type="NCBI Taxonomy" id="36849"/>
    <lineage>
        <taxon>Bacteria</taxon>
        <taxon>Bacillati</taxon>
        <taxon>Bacillota</taxon>
        <taxon>Clostridia</taxon>
        <taxon>Eubacteriales</taxon>
        <taxon>Clostridiaceae</taxon>
        <taxon>Oxobacter</taxon>
    </lineage>
</organism>
<dbReference type="EMBL" id="LKET01000068">
    <property type="protein sequence ID" value="KPU42478.1"/>
    <property type="molecule type" value="Genomic_DNA"/>
</dbReference>